<dbReference type="GO" id="GO:0003677">
    <property type="term" value="F:DNA binding"/>
    <property type="evidence" value="ECO:0007669"/>
    <property type="project" value="UniProtKB-KW"/>
</dbReference>
<gene>
    <name evidence="8" type="ORF">N7541_009340</name>
</gene>
<evidence type="ECO:0000313" key="9">
    <source>
        <dbReference type="Proteomes" id="UP001148299"/>
    </source>
</evidence>
<dbReference type="SMART" id="SM00066">
    <property type="entry name" value="GAL4"/>
    <property type="match status" value="1"/>
</dbReference>
<dbReference type="GO" id="GO:0000981">
    <property type="term" value="F:DNA-binding transcription factor activity, RNA polymerase II-specific"/>
    <property type="evidence" value="ECO:0007669"/>
    <property type="project" value="InterPro"/>
</dbReference>
<feature type="region of interest" description="Disordered" evidence="6">
    <location>
        <begin position="54"/>
        <end position="82"/>
    </location>
</feature>
<keyword evidence="5" id="KW-0175">Coiled coil</keyword>
<dbReference type="Pfam" id="PF00172">
    <property type="entry name" value="Zn_clus"/>
    <property type="match status" value="1"/>
</dbReference>
<reference evidence="8" key="2">
    <citation type="journal article" date="2023" name="IMA Fungus">
        <title>Comparative genomic study of the Penicillium genus elucidates a diverse pangenome and 15 lateral gene transfer events.</title>
        <authorList>
            <person name="Petersen C."/>
            <person name="Sorensen T."/>
            <person name="Nielsen M.R."/>
            <person name="Sondergaard T.E."/>
            <person name="Sorensen J.L."/>
            <person name="Fitzpatrick D.A."/>
            <person name="Frisvad J.C."/>
            <person name="Nielsen K.L."/>
        </authorList>
    </citation>
    <scope>NUCLEOTIDE SEQUENCE</scope>
    <source>
        <strain evidence="8">IBT 35675</strain>
    </source>
</reference>
<evidence type="ECO:0000256" key="4">
    <source>
        <dbReference type="ARBA" id="ARBA00023242"/>
    </source>
</evidence>
<dbReference type="SUPFAM" id="SSF57701">
    <property type="entry name" value="Zn2/Cys6 DNA-binding domain"/>
    <property type="match status" value="1"/>
</dbReference>
<dbReference type="InterPro" id="IPR036864">
    <property type="entry name" value="Zn2-C6_fun-type_DNA-bd_sf"/>
</dbReference>
<evidence type="ECO:0000259" key="7">
    <source>
        <dbReference type="PROSITE" id="PS50048"/>
    </source>
</evidence>
<dbReference type="Proteomes" id="UP001148299">
    <property type="component" value="Unassembled WGS sequence"/>
</dbReference>
<keyword evidence="1" id="KW-0805">Transcription regulation</keyword>
<dbReference type="PANTHER" id="PTHR46910:SF1">
    <property type="entry name" value="MISCELLANEOUS ZN(II)2CYS6 TRANSCRIPTION FACTOR (EUROFUNG)-RELATED"/>
    <property type="match status" value="1"/>
</dbReference>
<dbReference type="EMBL" id="JAPZBR010000008">
    <property type="protein sequence ID" value="KAJ5340216.1"/>
    <property type="molecule type" value="Genomic_DNA"/>
</dbReference>
<evidence type="ECO:0000256" key="5">
    <source>
        <dbReference type="SAM" id="Coils"/>
    </source>
</evidence>
<accession>A0A9W9QLG0</accession>
<dbReference type="PROSITE" id="PS50048">
    <property type="entry name" value="ZN2_CY6_FUNGAL_2"/>
    <property type="match status" value="1"/>
</dbReference>
<organism evidence="8 9">
    <name type="scientific">Penicillium brevicompactum</name>
    <dbReference type="NCBI Taxonomy" id="5074"/>
    <lineage>
        <taxon>Eukaryota</taxon>
        <taxon>Fungi</taxon>
        <taxon>Dikarya</taxon>
        <taxon>Ascomycota</taxon>
        <taxon>Pezizomycotina</taxon>
        <taxon>Eurotiomycetes</taxon>
        <taxon>Eurotiomycetidae</taxon>
        <taxon>Eurotiales</taxon>
        <taxon>Aspergillaceae</taxon>
        <taxon>Penicillium</taxon>
    </lineage>
</organism>
<dbReference type="PANTHER" id="PTHR46910">
    <property type="entry name" value="TRANSCRIPTION FACTOR PDR1"/>
    <property type="match status" value="1"/>
</dbReference>
<dbReference type="InterPro" id="IPR050987">
    <property type="entry name" value="AtrR-like"/>
</dbReference>
<feature type="region of interest" description="Disordered" evidence="6">
    <location>
        <begin position="1"/>
        <end position="20"/>
    </location>
</feature>
<sequence>MQKAHLSQPLPHHSSVAPVTPPYQRFHDSVLCSPDEGGSISGVPPLWPAPSNLYQINPVGHGQPTSTQLQQKRAHRQRRKDSSCDACRERKVKCDASGSSSCTECNNRRVRCQFTKETNRRMSSIKHVQDLEEQLQNSKQQLQHLQTRMIWPDCMTGMDGDVPETIIKLPEIEHRPMRRSDAPISQDFSDVRSNLRYHGRGILNVPTPCRVRSAESLVTGDAVDLPQKHLADRLLAHFNCIHSVLPVLHWPIFISEYGKVYRSGSLLGFHLNGRLFYLAYSPAVLFT</sequence>
<keyword evidence="9" id="KW-1185">Reference proteome</keyword>
<evidence type="ECO:0000313" key="8">
    <source>
        <dbReference type="EMBL" id="KAJ5340216.1"/>
    </source>
</evidence>
<evidence type="ECO:0000256" key="2">
    <source>
        <dbReference type="ARBA" id="ARBA00023125"/>
    </source>
</evidence>
<dbReference type="GO" id="GO:0008270">
    <property type="term" value="F:zinc ion binding"/>
    <property type="evidence" value="ECO:0007669"/>
    <property type="project" value="InterPro"/>
</dbReference>
<dbReference type="CDD" id="cd00067">
    <property type="entry name" value="GAL4"/>
    <property type="match status" value="1"/>
</dbReference>
<dbReference type="Gene3D" id="4.10.240.10">
    <property type="entry name" value="Zn(2)-C6 fungal-type DNA-binding domain"/>
    <property type="match status" value="1"/>
</dbReference>
<dbReference type="InterPro" id="IPR001138">
    <property type="entry name" value="Zn2Cys6_DnaBD"/>
</dbReference>
<evidence type="ECO:0000256" key="6">
    <source>
        <dbReference type="SAM" id="MobiDB-lite"/>
    </source>
</evidence>
<reference evidence="8" key="1">
    <citation type="submission" date="2022-12" db="EMBL/GenBank/DDBJ databases">
        <authorList>
            <person name="Petersen C."/>
        </authorList>
    </citation>
    <scope>NUCLEOTIDE SEQUENCE</scope>
    <source>
        <strain evidence="8">IBT 35675</strain>
    </source>
</reference>
<evidence type="ECO:0000256" key="3">
    <source>
        <dbReference type="ARBA" id="ARBA00023163"/>
    </source>
</evidence>
<keyword evidence="3" id="KW-0804">Transcription</keyword>
<keyword evidence="4" id="KW-0539">Nucleus</keyword>
<dbReference type="AlphaFoldDB" id="A0A9W9QLG0"/>
<comment type="caution">
    <text evidence="8">The sequence shown here is derived from an EMBL/GenBank/DDBJ whole genome shotgun (WGS) entry which is preliminary data.</text>
</comment>
<feature type="domain" description="Zn(2)-C6 fungal-type" evidence="7">
    <location>
        <begin position="83"/>
        <end position="114"/>
    </location>
</feature>
<protein>
    <recommendedName>
        <fullName evidence="7">Zn(2)-C6 fungal-type domain-containing protein</fullName>
    </recommendedName>
</protein>
<name>A0A9W9QLG0_PENBR</name>
<evidence type="ECO:0000256" key="1">
    <source>
        <dbReference type="ARBA" id="ARBA00023015"/>
    </source>
</evidence>
<feature type="coiled-coil region" evidence="5">
    <location>
        <begin position="121"/>
        <end position="148"/>
    </location>
</feature>
<proteinExistence type="predicted"/>
<dbReference type="CDD" id="cd12148">
    <property type="entry name" value="fungal_TF_MHR"/>
    <property type="match status" value="1"/>
</dbReference>
<dbReference type="PROSITE" id="PS00463">
    <property type="entry name" value="ZN2_CY6_FUNGAL_1"/>
    <property type="match status" value="1"/>
</dbReference>
<keyword evidence="2" id="KW-0238">DNA-binding</keyword>